<dbReference type="PANTHER" id="PTHR19446">
    <property type="entry name" value="REVERSE TRANSCRIPTASES"/>
    <property type="match status" value="1"/>
</dbReference>
<evidence type="ECO:0000313" key="2">
    <source>
        <dbReference type="EMBL" id="KAK2658878.1"/>
    </source>
</evidence>
<name>A0AAD9XGE8_9ROSI</name>
<dbReference type="InterPro" id="IPR000477">
    <property type="entry name" value="RT_dom"/>
</dbReference>
<proteinExistence type="predicted"/>
<accession>A0AAD9XGE8</accession>
<protein>
    <recommendedName>
        <fullName evidence="1">Reverse transcriptase domain-containing protein</fullName>
    </recommendedName>
</protein>
<evidence type="ECO:0000313" key="3">
    <source>
        <dbReference type="Proteomes" id="UP001280121"/>
    </source>
</evidence>
<dbReference type="Pfam" id="PF00078">
    <property type="entry name" value="RVT_1"/>
    <property type="match status" value="1"/>
</dbReference>
<sequence>MEVSDLFPVLELRTRASSIQKDFHMNGFSNPKPVMKSYAQAISSTIAPVSSAPKKKGDYVAIKVNPKAYEEWLKLCSYSLIGRVVLSKKEEPWKCTTNAQIWVQFYNLPWEFWHPEILLDMACGIEIPLKFDIATLEGDYGHFARMLIDVDLSKPLPDSIMIEKSQVFKEEYLKNIDRKIQVGRSSLIDIAGSDLLWLVIGDFKSVIEAHETTDNISTISCYDFCAALIVYDLVDFETKGVFHTQIGRGRRDQFGHPLSLEWHWDCCSEIEAFEKGFKEVELRGNFLFKVITKIIADRLAKICSRIISPNQYGFIRGRQIGDCIVGASECFNVLNNCSRGRHLALKIDIRKAFDSISWRFILEVLQCFGFFESFIRWVASIFSSGRISVLINGSPQGYFPYSCGIRQGDPLSPLLFYMAEDFLNRYLTYLVDSGSMISISSPVGIHALSHFLFVDDVILICRASLQNLQNLFLTGSIDCRKSVQVAWKSYCRSKDGGGLGVKDLGILSKTLLKKFTWRMLTEVRFWSNNWLGKPLIYLVEDRSSLQPLLDSVMGDIYSDAMGWNISNSFKASYLDVAYEIENVVVSTDPDSLVWTCSFVGSVSCKYAYTSLSEIRSSVFWEVDLRNIFLDFPFVLGLWDVILQQLHVSSRPSKAPCILEVNWQPPQSGCFKVNTDGAAFGSPGLAGCAGIFYTCRGFVKGCLAIPLGVYFTFEVELAPAVYAFDYAWTFGLSRL</sequence>
<evidence type="ECO:0000259" key="1">
    <source>
        <dbReference type="Pfam" id="PF00078"/>
    </source>
</evidence>
<reference evidence="2" key="1">
    <citation type="journal article" date="2023" name="Plant J.">
        <title>Genome sequences and population genomics provide insights into the demographic history, inbreeding, and mutation load of two 'living fossil' tree species of Dipteronia.</title>
        <authorList>
            <person name="Feng Y."/>
            <person name="Comes H.P."/>
            <person name="Chen J."/>
            <person name="Zhu S."/>
            <person name="Lu R."/>
            <person name="Zhang X."/>
            <person name="Li P."/>
            <person name="Qiu J."/>
            <person name="Olsen K.M."/>
            <person name="Qiu Y."/>
        </authorList>
    </citation>
    <scope>NUCLEOTIDE SEQUENCE</scope>
    <source>
        <strain evidence="2">KIB01</strain>
    </source>
</reference>
<dbReference type="EMBL" id="JANJYI010000002">
    <property type="protein sequence ID" value="KAK2658878.1"/>
    <property type="molecule type" value="Genomic_DNA"/>
</dbReference>
<dbReference type="SUPFAM" id="SSF56672">
    <property type="entry name" value="DNA/RNA polymerases"/>
    <property type="match status" value="1"/>
</dbReference>
<dbReference type="Proteomes" id="UP001280121">
    <property type="component" value="Unassembled WGS sequence"/>
</dbReference>
<dbReference type="CDD" id="cd01650">
    <property type="entry name" value="RT_nLTR_like"/>
    <property type="match status" value="1"/>
</dbReference>
<dbReference type="AlphaFoldDB" id="A0AAD9XGE8"/>
<comment type="caution">
    <text evidence="2">The sequence shown here is derived from an EMBL/GenBank/DDBJ whole genome shotgun (WGS) entry which is preliminary data.</text>
</comment>
<keyword evidence="3" id="KW-1185">Reference proteome</keyword>
<organism evidence="2 3">
    <name type="scientific">Dipteronia dyeriana</name>
    <dbReference type="NCBI Taxonomy" id="168575"/>
    <lineage>
        <taxon>Eukaryota</taxon>
        <taxon>Viridiplantae</taxon>
        <taxon>Streptophyta</taxon>
        <taxon>Embryophyta</taxon>
        <taxon>Tracheophyta</taxon>
        <taxon>Spermatophyta</taxon>
        <taxon>Magnoliopsida</taxon>
        <taxon>eudicotyledons</taxon>
        <taxon>Gunneridae</taxon>
        <taxon>Pentapetalae</taxon>
        <taxon>rosids</taxon>
        <taxon>malvids</taxon>
        <taxon>Sapindales</taxon>
        <taxon>Sapindaceae</taxon>
        <taxon>Hippocastanoideae</taxon>
        <taxon>Acereae</taxon>
        <taxon>Dipteronia</taxon>
    </lineage>
</organism>
<gene>
    <name evidence="2" type="ORF">Ddye_005411</name>
</gene>
<feature type="domain" description="Reverse transcriptase" evidence="1">
    <location>
        <begin position="285"/>
        <end position="470"/>
    </location>
</feature>
<dbReference type="InterPro" id="IPR043502">
    <property type="entry name" value="DNA/RNA_pol_sf"/>
</dbReference>